<comment type="caution">
    <text evidence="1">The sequence shown here is derived from an EMBL/GenBank/DDBJ whole genome shotgun (WGS) entry which is preliminary data.</text>
</comment>
<dbReference type="Proteomes" id="UP001362999">
    <property type="component" value="Unassembled WGS sequence"/>
</dbReference>
<dbReference type="EMBL" id="JAWWNJ010000014">
    <property type="protein sequence ID" value="KAK7041048.1"/>
    <property type="molecule type" value="Genomic_DNA"/>
</dbReference>
<gene>
    <name evidence="1" type="ORF">R3P38DRAFT_3179572</name>
</gene>
<accession>A0AAW0CST4</accession>
<name>A0AAW0CST4_9AGAR</name>
<keyword evidence="2" id="KW-1185">Reference proteome</keyword>
<proteinExistence type="predicted"/>
<reference evidence="1 2" key="1">
    <citation type="journal article" date="2024" name="J Genomics">
        <title>Draft genome sequencing and assembly of Favolaschia claudopus CIRM-BRFM 2984 isolated from oak limbs.</title>
        <authorList>
            <person name="Navarro D."/>
            <person name="Drula E."/>
            <person name="Chaduli D."/>
            <person name="Cazenave R."/>
            <person name="Ahrendt S."/>
            <person name="Wang J."/>
            <person name="Lipzen A."/>
            <person name="Daum C."/>
            <person name="Barry K."/>
            <person name="Grigoriev I.V."/>
            <person name="Favel A."/>
            <person name="Rosso M.N."/>
            <person name="Martin F."/>
        </authorList>
    </citation>
    <scope>NUCLEOTIDE SEQUENCE [LARGE SCALE GENOMIC DNA]</scope>
    <source>
        <strain evidence="1 2">CIRM-BRFM 2984</strain>
    </source>
</reference>
<evidence type="ECO:0000313" key="1">
    <source>
        <dbReference type="EMBL" id="KAK7041048.1"/>
    </source>
</evidence>
<dbReference type="AlphaFoldDB" id="A0AAW0CST4"/>
<organism evidence="1 2">
    <name type="scientific">Favolaschia claudopus</name>
    <dbReference type="NCBI Taxonomy" id="2862362"/>
    <lineage>
        <taxon>Eukaryota</taxon>
        <taxon>Fungi</taxon>
        <taxon>Dikarya</taxon>
        <taxon>Basidiomycota</taxon>
        <taxon>Agaricomycotina</taxon>
        <taxon>Agaricomycetes</taxon>
        <taxon>Agaricomycetidae</taxon>
        <taxon>Agaricales</taxon>
        <taxon>Marasmiineae</taxon>
        <taxon>Mycenaceae</taxon>
        <taxon>Favolaschia</taxon>
    </lineage>
</organism>
<protein>
    <submittedName>
        <fullName evidence="1">Uncharacterized protein</fullName>
    </submittedName>
</protein>
<sequence>MSIMSNRVYPLRNPQGGRHSPTYLHAYAADFQIWPVGVGDALVWRLISGSFSASPSPFQKLNLPLLLLPQQFSAAVPFKPSCIPMFTQSDPGNENNAVANAQTLMRQRLDASLVGTLQHRWKTKKNNVKSEANWSVMRGDLAPGLEDLFEMGVQNDVGNPIEHLVFHWIAIPFVQVQLDFIPELLRTKPGFYGIVDFKVCVSTELLMRWRLVSHHPTTKSSNLYPRSLITGPTSVIYYEEMGQPEVTHATFWDVSESAPGSPASSSQYIIPQEMIPKASFRLFGGMEGEREGFDSEGADQCLIFSQSCSIPRSLADFDFKDKGTGMKE</sequence>
<evidence type="ECO:0000313" key="2">
    <source>
        <dbReference type="Proteomes" id="UP001362999"/>
    </source>
</evidence>